<name>A0A316DB05_9BACL</name>
<dbReference type="EMBL" id="QGGL01000005">
    <property type="protein sequence ID" value="PWK14282.1"/>
    <property type="molecule type" value="Genomic_DNA"/>
</dbReference>
<accession>A0A316DB05</accession>
<dbReference type="Proteomes" id="UP000245634">
    <property type="component" value="Unassembled WGS sequence"/>
</dbReference>
<comment type="caution">
    <text evidence="1">The sequence shown here is derived from an EMBL/GenBank/DDBJ whole genome shotgun (WGS) entry which is preliminary data.</text>
</comment>
<reference evidence="1 2" key="1">
    <citation type="submission" date="2018-05" db="EMBL/GenBank/DDBJ databases">
        <title>Genomic Encyclopedia of Type Strains, Phase IV (KMG-IV): sequencing the most valuable type-strain genomes for metagenomic binning, comparative biology and taxonomic classification.</title>
        <authorList>
            <person name="Goeker M."/>
        </authorList>
    </citation>
    <scope>NUCLEOTIDE SEQUENCE [LARGE SCALE GENOMIC DNA]</scope>
    <source>
        <strain evidence="1 2">DSM 18773</strain>
    </source>
</reference>
<keyword evidence="2" id="KW-1185">Reference proteome</keyword>
<dbReference type="AlphaFoldDB" id="A0A316DB05"/>
<evidence type="ECO:0000313" key="2">
    <source>
        <dbReference type="Proteomes" id="UP000245634"/>
    </source>
</evidence>
<sequence>MTREWIAVEPQWIAVELSWISVNEPTWLPVTEL</sequence>
<gene>
    <name evidence="1" type="ORF">C7459_10536</name>
</gene>
<organism evidence="1 2">
    <name type="scientific">Tumebacillus permanentifrigoris</name>
    <dbReference type="NCBI Taxonomy" id="378543"/>
    <lineage>
        <taxon>Bacteria</taxon>
        <taxon>Bacillati</taxon>
        <taxon>Bacillota</taxon>
        <taxon>Bacilli</taxon>
        <taxon>Bacillales</taxon>
        <taxon>Alicyclobacillaceae</taxon>
        <taxon>Tumebacillus</taxon>
    </lineage>
</organism>
<protein>
    <submittedName>
        <fullName evidence="1">Uncharacterized protein</fullName>
    </submittedName>
</protein>
<evidence type="ECO:0000313" key="1">
    <source>
        <dbReference type="EMBL" id="PWK14282.1"/>
    </source>
</evidence>
<proteinExistence type="predicted"/>